<dbReference type="EMBL" id="BAAACP010000013">
    <property type="protein sequence ID" value="GAA0865230.1"/>
    <property type="molecule type" value="Genomic_DNA"/>
</dbReference>
<dbReference type="Pfam" id="PF14808">
    <property type="entry name" value="TMEM164"/>
    <property type="match status" value="1"/>
</dbReference>
<keyword evidence="1" id="KW-0812">Transmembrane</keyword>
<name>A0ABP3XKG3_9FIRM</name>
<accession>A0ABP3XKG3</accession>
<feature type="transmembrane region" description="Helical" evidence="1">
    <location>
        <begin position="124"/>
        <end position="142"/>
    </location>
</feature>
<evidence type="ECO:0000256" key="1">
    <source>
        <dbReference type="SAM" id="Phobius"/>
    </source>
</evidence>
<feature type="transmembrane region" description="Helical" evidence="1">
    <location>
        <begin position="67"/>
        <end position="88"/>
    </location>
</feature>
<gene>
    <name evidence="2" type="ORF">GCM10008917_21820</name>
</gene>
<dbReference type="Proteomes" id="UP001400965">
    <property type="component" value="Unassembled WGS sequence"/>
</dbReference>
<organism evidence="2 3">
    <name type="scientific">Paraclostridium tenue</name>
    <dbReference type="NCBI Taxonomy" id="1737"/>
    <lineage>
        <taxon>Bacteria</taxon>
        <taxon>Bacillati</taxon>
        <taxon>Bacillota</taxon>
        <taxon>Clostridia</taxon>
        <taxon>Peptostreptococcales</taxon>
        <taxon>Peptostreptococcaceae</taxon>
        <taxon>Paraclostridium</taxon>
    </lineage>
</organism>
<feature type="transmembrane region" description="Helical" evidence="1">
    <location>
        <begin position="187"/>
        <end position="207"/>
    </location>
</feature>
<sequence>MNPSFVFSTQHLIVLAFVAIFLFTLPKLTKNLLPYSYLIEKIICISFIFEIILEQICLISLRSYDVLSTLPIGITRITTYICIAILLFKKYHLFNIFFSWSIVCSIGDLIFFKDIPVSFPHILYFFYVASRLLLLYSLVYLIDIRKFKINSNCIIDNLKACLLYFSFTFLLNKFTNANYNYTFSNNTIYSMLLFIIISSLIYIPSIINDKDNLSLNFKRKKKL</sequence>
<feature type="transmembrane region" description="Helical" evidence="1">
    <location>
        <begin position="154"/>
        <end position="175"/>
    </location>
</feature>
<comment type="caution">
    <text evidence="2">The sequence shown here is derived from an EMBL/GenBank/DDBJ whole genome shotgun (WGS) entry which is preliminary data.</text>
</comment>
<feature type="transmembrane region" description="Helical" evidence="1">
    <location>
        <begin position="37"/>
        <end position="61"/>
    </location>
</feature>
<keyword evidence="3" id="KW-1185">Reference proteome</keyword>
<dbReference type="RefSeq" id="WP_346045881.1">
    <property type="nucleotide sequence ID" value="NZ_BAAACP010000013.1"/>
</dbReference>
<evidence type="ECO:0000313" key="3">
    <source>
        <dbReference type="Proteomes" id="UP001400965"/>
    </source>
</evidence>
<evidence type="ECO:0000313" key="2">
    <source>
        <dbReference type="EMBL" id="GAA0865230.1"/>
    </source>
</evidence>
<proteinExistence type="predicted"/>
<reference evidence="3" key="1">
    <citation type="journal article" date="2019" name="Int. J. Syst. Evol. Microbiol.">
        <title>The Global Catalogue of Microorganisms (GCM) 10K type strain sequencing project: providing services to taxonomists for standard genome sequencing and annotation.</title>
        <authorList>
            <consortium name="The Broad Institute Genomics Platform"/>
            <consortium name="The Broad Institute Genome Sequencing Center for Infectious Disease"/>
            <person name="Wu L."/>
            <person name="Ma J."/>
        </authorList>
    </citation>
    <scope>NUCLEOTIDE SEQUENCE [LARGE SCALE GENOMIC DNA]</scope>
    <source>
        <strain evidence="3">JCM 6486</strain>
    </source>
</reference>
<protein>
    <submittedName>
        <fullName evidence="2">YwaF family protein</fullName>
    </submittedName>
</protein>
<feature type="transmembrane region" description="Helical" evidence="1">
    <location>
        <begin position="6"/>
        <end position="25"/>
    </location>
</feature>
<keyword evidence="1" id="KW-1133">Transmembrane helix</keyword>
<feature type="transmembrane region" description="Helical" evidence="1">
    <location>
        <begin position="93"/>
        <end position="112"/>
    </location>
</feature>
<keyword evidence="1" id="KW-0472">Membrane</keyword>